<accession>A0AAV7GHZ6</accession>
<feature type="region of interest" description="Disordered" evidence="1">
    <location>
        <begin position="1"/>
        <end position="28"/>
    </location>
</feature>
<dbReference type="Proteomes" id="UP000775213">
    <property type="component" value="Unassembled WGS sequence"/>
</dbReference>
<name>A0AAV7GHZ6_DENCH</name>
<protein>
    <submittedName>
        <fullName evidence="2">Uncharacterized protein</fullName>
    </submittedName>
</protein>
<sequence length="125" mass="13270">MPSHSWLQQGDGSSKRSLGSHKLSNSPSLVLSSLSTGIPTLSLGENPKPSIISSPPSRGVLSFRRSIEVKALEADCMKEGFIRGFMKGERVVQCKIGVEIERLTPSQASSDPSSDSGGAKIESEL</sequence>
<feature type="compositionally biased region" description="Polar residues" evidence="1">
    <location>
        <begin position="1"/>
        <end position="17"/>
    </location>
</feature>
<organism evidence="2 3">
    <name type="scientific">Dendrobium chrysotoxum</name>
    <name type="common">Orchid</name>
    <dbReference type="NCBI Taxonomy" id="161865"/>
    <lineage>
        <taxon>Eukaryota</taxon>
        <taxon>Viridiplantae</taxon>
        <taxon>Streptophyta</taxon>
        <taxon>Embryophyta</taxon>
        <taxon>Tracheophyta</taxon>
        <taxon>Spermatophyta</taxon>
        <taxon>Magnoliopsida</taxon>
        <taxon>Liliopsida</taxon>
        <taxon>Asparagales</taxon>
        <taxon>Orchidaceae</taxon>
        <taxon>Epidendroideae</taxon>
        <taxon>Malaxideae</taxon>
        <taxon>Dendrobiinae</taxon>
        <taxon>Dendrobium</taxon>
    </lineage>
</organism>
<evidence type="ECO:0000313" key="2">
    <source>
        <dbReference type="EMBL" id="KAH0456181.1"/>
    </source>
</evidence>
<comment type="caution">
    <text evidence="2">The sequence shown here is derived from an EMBL/GenBank/DDBJ whole genome shotgun (WGS) entry which is preliminary data.</text>
</comment>
<evidence type="ECO:0000313" key="3">
    <source>
        <dbReference type="Proteomes" id="UP000775213"/>
    </source>
</evidence>
<gene>
    <name evidence="2" type="ORF">IEQ34_014088</name>
</gene>
<reference evidence="2 3" key="1">
    <citation type="journal article" date="2021" name="Hortic Res">
        <title>Chromosome-scale assembly of the Dendrobium chrysotoxum genome enhances the understanding of orchid evolution.</title>
        <authorList>
            <person name="Zhang Y."/>
            <person name="Zhang G.Q."/>
            <person name="Zhang D."/>
            <person name="Liu X.D."/>
            <person name="Xu X.Y."/>
            <person name="Sun W.H."/>
            <person name="Yu X."/>
            <person name="Zhu X."/>
            <person name="Wang Z.W."/>
            <person name="Zhao X."/>
            <person name="Zhong W.Y."/>
            <person name="Chen H."/>
            <person name="Yin W.L."/>
            <person name="Huang T."/>
            <person name="Niu S.C."/>
            <person name="Liu Z.J."/>
        </authorList>
    </citation>
    <scope>NUCLEOTIDE SEQUENCE [LARGE SCALE GENOMIC DNA]</scope>
    <source>
        <strain evidence="2">Lindl</strain>
    </source>
</reference>
<proteinExistence type="predicted"/>
<keyword evidence="3" id="KW-1185">Reference proteome</keyword>
<dbReference type="EMBL" id="JAGFBR010000013">
    <property type="protein sequence ID" value="KAH0456181.1"/>
    <property type="molecule type" value="Genomic_DNA"/>
</dbReference>
<feature type="compositionally biased region" description="Low complexity" evidence="1">
    <location>
        <begin position="105"/>
        <end position="119"/>
    </location>
</feature>
<dbReference type="AlphaFoldDB" id="A0AAV7GHZ6"/>
<feature type="region of interest" description="Disordered" evidence="1">
    <location>
        <begin position="102"/>
        <end position="125"/>
    </location>
</feature>
<evidence type="ECO:0000256" key="1">
    <source>
        <dbReference type="SAM" id="MobiDB-lite"/>
    </source>
</evidence>